<dbReference type="Pfam" id="PF00497">
    <property type="entry name" value="SBP_bac_3"/>
    <property type="match status" value="1"/>
</dbReference>
<keyword evidence="2 3" id="KW-0732">Signal</keyword>
<dbReference type="RefSeq" id="WP_184684487.1">
    <property type="nucleotide sequence ID" value="NZ_JACHLL010000005.1"/>
</dbReference>
<dbReference type="EMBL" id="JACHLL010000005">
    <property type="protein sequence ID" value="MBB6342753.1"/>
    <property type="molecule type" value="Genomic_DNA"/>
</dbReference>
<dbReference type="Proteomes" id="UP000557193">
    <property type="component" value="Unassembled WGS sequence"/>
</dbReference>
<name>A0A7X0ESX0_9PSED</name>
<keyword evidence="6" id="KW-1185">Reference proteome</keyword>
<gene>
    <name evidence="5" type="ORF">HNP49_002935</name>
</gene>
<evidence type="ECO:0000256" key="2">
    <source>
        <dbReference type="ARBA" id="ARBA00022729"/>
    </source>
</evidence>
<reference evidence="5 6" key="1">
    <citation type="submission" date="2020-08" db="EMBL/GenBank/DDBJ databases">
        <title>Functional genomics of gut bacteria from endangered species of beetles.</title>
        <authorList>
            <person name="Carlos-Shanley C."/>
        </authorList>
    </citation>
    <scope>NUCLEOTIDE SEQUENCE [LARGE SCALE GENOMIC DNA]</scope>
    <source>
        <strain evidence="5 6">S00202</strain>
    </source>
</reference>
<sequence length="246" mass="28238">MRQRHLLLYLLWACTLGAQAGELRLVTGDDYAPFTDRQLPGGGLLTQVVMAALAEQQQTARLDWRPWIRGYKMTLEGEYDATFPYVRTQEREADFHYSEPLYQVQQHIFSRAGEAYEPEQLPALRGKRFCYPLGWQPPKPLQEMVERGELTRHEPSGLDECARLLLLRRDDFFVADARLGETSLQLSGAARDQFHRSQGIFPSNALHLLIPRHHPQAQVLLNDFNQGLASLHSSGRYQKLLDQLVQ</sequence>
<dbReference type="SUPFAM" id="SSF53850">
    <property type="entry name" value="Periplasmic binding protein-like II"/>
    <property type="match status" value="1"/>
</dbReference>
<feature type="domain" description="Solute-binding protein family 3/N-terminal" evidence="4">
    <location>
        <begin position="24"/>
        <end position="243"/>
    </location>
</feature>
<accession>A0A7X0ESX0</accession>
<comment type="caution">
    <text evidence="5">The sequence shown here is derived from an EMBL/GenBank/DDBJ whole genome shotgun (WGS) entry which is preliminary data.</text>
</comment>
<evidence type="ECO:0000313" key="5">
    <source>
        <dbReference type="EMBL" id="MBB6342753.1"/>
    </source>
</evidence>
<dbReference type="PANTHER" id="PTHR35936:SF25">
    <property type="entry name" value="ABC TRANSPORTER SUBSTRATE-BINDING PROTEIN"/>
    <property type="match status" value="1"/>
</dbReference>
<evidence type="ECO:0000313" key="6">
    <source>
        <dbReference type="Proteomes" id="UP000557193"/>
    </source>
</evidence>
<dbReference type="PANTHER" id="PTHR35936">
    <property type="entry name" value="MEMBRANE-BOUND LYTIC MUREIN TRANSGLYCOSYLASE F"/>
    <property type="match status" value="1"/>
</dbReference>
<evidence type="ECO:0000256" key="1">
    <source>
        <dbReference type="ARBA" id="ARBA00010333"/>
    </source>
</evidence>
<organism evidence="5 6">
    <name type="scientific">Pseudomonas fluvialis</name>
    <dbReference type="NCBI Taxonomy" id="1793966"/>
    <lineage>
        <taxon>Bacteria</taxon>
        <taxon>Pseudomonadati</taxon>
        <taxon>Pseudomonadota</taxon>
        <taxon>Gammaproteobacteria</taxon>
        <taxon>Pseudomonadales</taxon>
        <taxon>Pseudomonadaceae</taxon>
        <taxon>Pseudomonas</taxon>
    </lineage>
</organism>
<feature type="chain" id="PRO_5031021615" evidence="3">
    <location>
        <begin position="21"/>
        <end position="246"/>
    </location>
</feature>
<dbReference type="Gene3D" id="3.40.190.10">
    <property type="entry name" value="Periplasmic binding protein-like II"/>
    <property type="match status" value="2"/>
</dbReference>
<comment type="similarity">
    <text evidence="1">Belongs to the bacterial solute-binding protein 3 family.</text>
</comment>
<evidence type="ECO:0000259" key="4">
    <source>
        <dbReference type="Pfam" id="PF00497"/>
    </source>
</evidence>
<dbReference type="InterPro" id="IPR001638">
    <property type="entry name" value="Solute-binding_3/MltF_N"/>
</dbReference>
<proteinExistence type="inferred from homology"/>
<protein>
    <submittedName>
        <fullName evidence="5">Polar amino acid transport system substrate-binding protein</fullName>
    </submittedName>
</protein>
<feature type="signal peptide" evidence="3">
    <location>
        <begin position="1"/>
        <end position="20"/>
    </location>
</feature>
<evidence type="ECO:0000256" key="3">
    <source>
        <dbReference type="SAM" id="SignalP"/>
    </source>
</evidence>
<dbReference type="AlphaFoldDB" id="A0A7X0ESX0"/>